<dbReference type="PROSITE" id="PS51819">
    <property type="entry name" value="VOC"/>
    <property type="match status" value="1"/>
</dbReference>
<dbReference type="GO" id="GO:0004462">
    <property type="term" value="F:lactoylglutathione lyase activity"/>
    <property type="evidence" value="ECO:0007669"/>
    <property type="project" value="InterPro"/>
</dbReference>
<dbReference type="EMBL" id="BCSZ01000080">
    <property type="protein sequence ID" value="GAT06735.1"/>
    <property type="molecule type" value="Genomic_DNA"/>
</dbReference>
<sequence>MTGTITPQLATGHVGINVTDLDRSVTFYRDALGFEPLAVHREGEHRYAFLGTGGTLRLTLWQQSDGRFSPETPGLHHLSFEAASIEEVRTVEAALKALGTEFAHDGVVAHGEGTASGGIFFTDPDGTRLEVYAPTGAQTAPAPTGAAPTCGFF</sequence>
<dbReference type="Gene3D" id="3.10.180.10">
    <property type="entry name" value="2,3-Dihydroxybiphenyl 1,2-Dioxygenase, domain 1"/>
    <property type="match status" value="1"/>
</dbReference>
<keyword evidence="1" id="KW-0479">Metal-binding</keyword>
<protein>
    <submittedName>
        <fullName evidence="3">Lactoylglutathione lyase</fullName>
    </submittedName>
</protein>
<gene>
    <name evidence="3" type="ORF">RMCFA_6846</name>
</gene>
<dbReference type="InterPro" id="IPR018146">
    <property type="entry name" value="Glyoxalase_1_CS"/>
</dbReference>
<dbReference type="Pfam" id="PF00903">
    <property type="entry name" value="Glyoxalase"/>
    <property type="match status" value="1"/>
</dbReference>
<dbReference type="InterPro" id="IPR029068">
    <property type="entry name" value="Glyas_Bleomycin-R_OHBP_Dase"/>
</dbReference>
<evidence type="ECO:0000259" key="2">
    <source>
        <dbReference type="PROSITE" id="PS51819"/>
    </source>
</evidence>
<dbReference type="InterPro" id="IPR004360">
    <property type="entry name" value="Glyas_Fos-R_dOase_dom"/>
</dbReference>
<reference evidence="4" key="2">
    <citation type="submission" date="2016-02" db="EMBL/GenBank/DDBJ databases">
        <title>Draft genome sequence of five rapidly growing Mycobacterium species.</title>
        <authorList>
            <person name="Katahira K."/>
            <person name="Gotou Y."/>
            <person name="Iida K."/>
            <person name="Ogura Y."/>
            <person name="Hayashi T."/>
        </authorList>
    </citation>
    <scope>NUCLEOTIDE SEQUENCE [LARGE SCALE GENOMIC DNA]</scope>
    <source>
        <strain evidence="4">JCM6368</strain>
    </source>
</reference>
<evidence type="ECO:0000313" key="3">
    <source>
        <dbReference type="EMBL" id="GAT06735.1"/>
    </source>
</evidence>
<accession>A0A100WYF4</accession>
<organism evidence="3 4">
    <name type="scientific">Mycolicibacterium fortuitum subsp. acetamidolyticum</name>
    <dbReference type="NCBI Taxonomy" id="144550"/>
    <lineage>
        <taxon>Bacteria</taxon>
        <taxon>Bacillati</taxon>
        <taxon>Actinomycetota</taxon>
        <taxon>Actinomycetes</taxon>
        <taxon>Mycobacteriales</taxon>
        <taxon>Mycobacteriaceae</taxon>
        <taxon>Mycolicibacterium</taxon>
    </lineage>
</organism>
<dbReference type="GeneID" id="93413894"/>
<feature type="domain" description="VOC" evidence="2">
    <location>
        <begin position="10"/>
        <end position="134"/>
    </location>
</feature>
<name>A0A100WYF4_MYCFO</name>
<dbReference type="SUPFAM" id="SSF54593">
    <property type="entry name" value="Glyoxalase/Bleomycin resistance protein/Dihydroxybiphenyl dioxygenase"/>
    <property type="match status" value="1"/>
</dbReference>
<reference evidence="3 4" key="1">
    <citation type="journal article" date="2016" name="Genome Announc.">
        <title>Draft Genome Sequences of Five Rapidly Growing Mycobacterium Species, M. thermoresistibile, M. fortuitum subsp. acetamidolyticum, M. canariasense, M. brisbanense, and M. novocastrense.</title>
        <authorList>
            <person name="Katahira K."/>
            <person name="Ogura Y."/>
            <person name="Gotoh Y."/>
            <person name="Hayashi T."/>
        </authorList>
    </citation>
    <scope>NUCLEOTIDE SEQUENCE [LARGE SCALE GENOMIC DNA]</scope>
    <source>
        <strain evidence="3 4">JCM6368</strain>
    </source>
</reference>
<dbReference type="PANTHER" id="PTHR36113">
    <property type="entry name" value="LYASE, PUTATIVE-RELATED-RELATED"/>
    <property type="match status" value="1"/>
</dbReference>
<dbReference type="PANTHER" id="PTHR36113:SF6">
    <property type="entry name" value="FOSFOMYCIN RESISTANCE PROTEIN FOSX"/>
    <property type="match status" value="1"/>
</dbReference>
<dbReference type="GO" id="GO:0046872">
    <property type="term" value="F:metal ion binding"/>
    <property type="evidence" value="ECO:0007669"/>
    <property type="project" value="UniProtKB-KW"/>
</dbReference>
<proteinExistence type="predicted"/>
<dbReference type="AlphaFoldDB" id="A0A100WYF4"/>
<dbReference type="RefSeq" id="WP_003884486.1">
    <property type="nucleotide sequence ID" value="NZ_BCSZ01000080.1"/>
</dbReference>
<evidence type="ECO:0000256" key="1">
    <source>
        <dbReference type="ARBA" id="ARBA00022723"/>
    </source>
</evidence>
<dbReference type="InterPro" id="IPR051332">
    <property type="entry name" value="Fosfomycin_Res_Enzymes"/>
</dbReference>
<dbReference type="CDD" id="cd06587">
    <property type="entry name" value="VOC"/>
    <property type="match status" value="1"/>
</dbReference>
<dbReference type="InterPro" id="IPR037523">
    <property type="entry name" value="VOC_core"/>
</dbReference>
<comment type="caution">
    <text evidence="3">The sequence shown here is derived from an EMBL/GenBank/DDBJ whole genome shotgun (WGS) entry which is preliminary data.</text>
</comment>
<dbReference type="Proteomes" id="UP000069705">
    <property type="component" value="Unassembled WGS sequence"/>
</dbReference>
<keyword evidence="3" id="KW-0456">Lyase</keyword>
<evidence type="ECO:0000313" key="4">
    <source>
        <dbReference type="Proteomes" id="UP000069705"/>
    </source>
</evidence>
<dbReference type="PROSITE" id="PS00934">
    <property type="entry name" value="GLYOXALASE_I_1"/>
    <property type="match status" value="1"/>
</dbReference>